<name>A0A832ZHW2_9EURY</name>
<evidence type="ECO:0000313" key="3">
    <source>
        <dbReference type="Proteomes" id="UP000653692"/>
    </source>
</evidence>
<accession>A0A832ZHW2</accession>
<comment type="caution">
    <text evidence="2">The sequence shown here is derived from an EMBL/GenBank/DDBJ whole genome shotgun (WGS) entry which is preliminary data.</text>
</comment>
<dbReference type="Proteomes" id="UP000653692">
    <property type="component" value="Unassembled WGS sequence"/>
</dbReference>
<dbReference type="EMBL" id="DQUG01000092">
    <property type="protein sequence ID" value="HIP74976.1"/>
    <property type="molecule type" value="Genomic_DNA"/>
</dbReference>
<dbReference type="Proteomes" id="UP000649326">
    <property type="component" value="Unassembled WGS sequence"/>
</dbReference>
<evidence type="ECO:0000313" key="1">
    <source>
        <dbReference type="EMBL" id="HIP74976.1"/>
    </source>
</evidence>
<dbReference type="EMBL" id="DQUR01000160">
    <property type="protein sequence ID" value="HIP89241.1"/>
    <property type="molecule type" value="Genomic_DNA"/>
</dbReference>
<organism evidence="2 3">
    <name type="scientific">Thermococcus paralvinellae</name>
    <dbReference type="NCBI Taxonomy" id="582419"/>
    <lineage>
        <taxon>Archaea</taxon>
        <taxon>Methanobacteriati</taxon>
        <taxon>Methanobacteriota</taxon>
        <taxon>Thermococci</taxon>
        <taxon>Thermococcales</taxon>
        <taxon>Thermococcaceae</taxon>
        <taxon>Thermococcus</taxon>
    </lineage>
</organism>
<dbReference type="AlphaFoldDB" id="A0A832ZHW2"/>
<proteinExistence type="predicted"/>
<reference evidence="2" key="1">
    <citation type="journal article" date="2020" name="ISME J.">
        <title>Gammaproteobacteria mediating utilization of methyl-, sulfur- and petroleum organic compounds in deep ocean hydrothermal plumes.</title>
        <authorList>
            <person name="Zhou Z."/>
            <person name="Liu Y."/>
            <person name="Pan J."/>
            <person name="Cron B.R."/>
            <person name="Toner B.M."/>
            <person name="Anantharaman K."/>
            <person name="Breier J.A."/>
            <person name="Dick G.J."/>
            <person name="Li M."/>
        </authorList>
    </citation>
    <scope>NUCLEOTIDE SEQUENCE</scope>
    <source>
        <strain evidence="1">SZUA-1451</strain>
        <strain evidence="2">SZUA-1476</strain>
    </source>
</reference>
<protein>
    <submittedName>
        <fullName evidence="2">Uncharacterized protein</fullName>
    </submittedName>
</protein>
<evidence type="ECO:0000313" key="2">
    <source>
        <dbReference type="EMBL" id="HIP89241.1"/>
    </source>
</evidence>
<sequence length="79" mass="8946">MGKIKTQNVHNPKLVLPCGRIVDHLSGDVLEMFEHYYGGIPMDDFKCSLCPYADKIILDFGFVINVCTVYKKEGHKEEG</sequence>
<gene>
    <name evidence="1" type="ORF">EYH13_02255</name>
    <name evidence="2" type="ORF">EYH24_04755</name>
</gene>